<dbReference type="RefSeq" id="WP_183018463.1">
    <property type="nucleotide sequence ID" value="NZ_CP065668.1"/>
</dbReference>
<evidence type="ECO:0000313" key="5">
    <source>
        <dbReference type="EMBL" id="QPS10378.1"/>
    </source>
</evidence>
<dbReference type="SUPFAM" id="SSF47413">
    <property type="entry name" value="lambda repressor-like DNA-binding domains"/>
    <property type="match status" value="1"/>
</dbReference>
<dbReference type="PANTHER" id="PTHR40661:SF3">
    <property type="entry name" value="FELS-1 PROPHAGE TRANSCRIPTIONAL REGULATOR"/>
    <property type="match status" value="1"/>
</dbReference>
<organism evidence="5 6">
    <name type="scientific">Delftia acidovorans</name>
    <name type="common">Pseudomonas acidovorans</name>
    <name type="synonym">Comamonas acidovorans</name>
    <dbReference type="NCBI Taxonomy" id="80866"/>
    <lineage>
        <taxon>Bacteria</taxon>
        <taxon>Pseudomonadati</taxon>
        <taxon>Pseudomonadota</taxon>
        <taxon>Betaproteobacteria</taxon>
        <taxon>Burkholderiales</taxon>
        <taxon>Comamonadaceae</taxon>
        <taxon>Delftia</taxon>
    </lineage>
</organism>
<sequence>MSTDFGQRLKSARNLAGLTQMQLGRLAGMGQSTIADLERSGSGTSKTATLASLCGVSALWLECGKGPMSADAAALQLQLPKGMRRYPLLGMQQVGAGSTQDAMGDSDDGEVLFIEVASDSASPHGFFVQLDDNSMAPEIREGDRVLIDPSLPPRPGDCVLATDSRQRAILRKYRVRGIDKAGAEIFELVPLNEDHPTLRSDEQVLQLRGTGVEHRRRLQAR</sequence>
<dbReference type="InterPro" id="IPR036286">
    <property type="entry name" value="LexA/Signal_pep-like_sf"/>
</dbReference>
<dbReference type="InterPro" id="IPR015927">
    <property type="entry name" value="Peptidase_S24_S26A/B/C"/>
</dbReference>
<dbReference type="InterPro" id="IPR010982">
    <property type="entry name" value="Lambda_DNA-bd_dom_sf"/>
</dbReference>
<evidence type="ECO:0000259" key="4">
    <source>
        <dbReference type="PROSITE" id="PS50943"/>
    </source>
</evidence>
<dbReference type="SMART" id="SM00530">
    <property type="entry name" value="HTH_XRE"/>
    <property type="match status" value="1"/>
</dbReference>
<dbReference type="InterPro" id="IPR001387">
    <property type="entry name" value="Cro/C1-type_HTH"/>
</dbReference>
<name>A0A7T2W1I1_DELAC</name>
<dbReference type="Pfam" id="PF00717">
    <property type="entry name" value="Peptidase_S24"/>
    <property type="match status" value="1"/>
</dbReference>
<keyword evidence="3" id="KW-0804">Transcription</keyword>
<dbReference type="PROSITE" id="PS50943">
    <property type="entry name" value="HTH_CROC1"/>
    <property type="match status" value="1"/>
</dbReference>
<proteinExistence type="predicted"/>
<dbReference type="GO" id="GO:0003677">
    <property type="term" value="F:DNA binding"/>
    <property type="evidence" value="ECO:0007669"/>
    <property type="project" value="UniProtKB-KW"/>
</dbReference>
<evidence type="ECO:0000313" key="6">
    <source>
        <dbReference type="Proteomes" id="UP000594778"/>
    </source>
</evidence>
<keyword evidence="2" id="KW-0238">DNA-binding</keyword>
<gene>
    <name evidence="5" type="ORF">I6G66_10425</name>
</gene>
<keyword evidence="1" id="KW-0805">Transcription regulation</keyword>
<dbReference type="Proteomes" id="UP000594778">
    <property type="component" value="Chromosome"/>
</dbReference>
<dbReference type="PANTHER" id="PTHR40661">
    <property type="match status" value="1"/>
</dbReference>
<feature type="domain" description="HTH cro/C1-type" evidence="4">
    <location>
        <begin position="9"/>
        <end position="61"/>
    </location>
</feature>
<evidence type="ECO:0000256" key="1">
    <source>
        <dbReference type="ARBA" id="ARBA00023015"/>
    </source>
</evidence>
<dbReference type="Gene3D" id="2.10.109.10">
    <property type="entry name" value="Umud Fragment, subunit A"/>
    <property type="match status" value="1"/>
</dbReference>
<dbReference type="AlphaFoldDB" id="A0A7T2W1I1"/>
<dbReference type="Gene3D" id="1.10.260.40">
    <property type="entry name" value="lambda repressor-like DNA-binding domains"/>
    <property type="match status" value="1"/>
</dbReference>
<dbReference type="InterPro" id="IPR039418">
    <property type="entry name" value="LexA-like"/>
</dbReference>
<evidence type="ECO:0000256" key="3">
    <source>
        <dbReference type="ARBA" id="ARBA00023163"/>
    </source>
</evidence>
<reference evidence="5 6" key="1">
    <citation type="submission" date="2020-12" db="EMBL/GenBank/DDBJ databases">
        <title>FDA dAtabase for Regulatory Grade micrObial Sequences (FDA-ARGOS): Supporting development and validation of Infectious Disease Dx tests.</title>
        <authorList>
            <person name="Sproer C."/>
            <person name="Gronow S."/>
            <person name="Severitt S."/>
            <person name="Schroder I."/>
            <person name="Tallon L."/>
            <person name="Sadzewicz L."/>
            <person name="Zhao X."/>
            <person name="Boylan J."/>
            <person name="Ott S."/>
            <person name="Bowen H."/>
            <person name="Vavikolanu K."/>
            <person name="Mehta A."/>
            <person name="Aluvathingal J."/>
            <person name="Nadendla S."/>
            <person name="Lowell S."/>
            <person name="Myers T."/>
            <person name="Yan Y."/>
            <person name="Sichtig H."/>
        </authorList>
    </citation>
    <scope>NUCLEOTIDE SEQUENCE [LARGE SCALE GENOMIC DNA]</scope>
    <source>
        <strain evidence="5 6">FDAARGOS_909</strain>
    </source>
</reference>
<dbReference type="EMBL" id="CP065668">
    <property type="protein sequence ID" value="QPS10378.1"/>
    <property type="molecule type" value="Genomic_DNA"/>
</dbReference>
<accession>A0A7T2W1I1</accession>
<dbReference type="SUPFAM" id="SSF51306">
    <property type="entry name" value="LexA/Signal peptidase"/>
    <property type="match status" value="1"/>
</dbReference>
<dbReference type="Pfam" id="PF13560">
    <property type="entry name" value="HTH_31"/>
    <property type="match status" value="1"/>
</dbReference>
<dbReference type="CDD" id="cd06529">
    <property type="entry name" value="S24_LexA-like"/>
    <property type="match status" value="1"/>
</dbReference>
<evidence type="ECO:0000256" key="2">
    <source>
        <dbReference type="ARBA" id="ARBA00023125"/>
    </source>
</evidence>
<dbReference type="CDD" id="cd00093">
    <property type="entry name" value="HTH_XRE"/>
    <property type="match status" value="1"/>
</dbReference>
<protein>
    <submittedName>
        <fullName evidence="5">Helix-turn-helix transcriptional regulator</fullName>
    </submittedName>
</protein>